<dbReference type="EMBL" id="QBUD01000005">
    <property type="protein sequence ID" value="PUB14839.1"/>
    <property type="molecule type" value="Genomic_DNA"/>
</dbReference>
<dbReference type="Proteomes" id="UP000244523">
    <property type="component" value="Unassembled WGS sequence"/>
</dbReference>
<dbReference type="AlphaFoldDB" id="A0A2T6KH51"/>
<sequence>MGHYRPQNGIVLVGNDNIEQFSSQRKTDVIGYLGHRALQIHGTIAQNLLLTRPEATQTEIEAICDEVGLMETISRLPEGFQTRLDQLFRFRCSPTTSPASATSL</sequence>
<keyword evidence="2" id="KW-1185">Reference proteome</keyword>
<evidence type="ECO:0000313" key="2">
    <source>
        <dbReference type="Proteomes" id="UP000244523"/>
    </source>
</evidence>
<name>A0A2T6KH51_9RHOB</name>
<protein>
    <recommendedName>
        <fullName evidence="3">ABC transporter family protein</fullName>
    </recommendedName>
</protein>
<dbReference type="Gene3D" id="3.40.50.300">
    <property type="entry name" value="P-loop containing nucleotide triphosphate hydrolases"/>
    <property type="match status" value="1"/>
</dbReference>
<evidence type="ECO:0000313" key="1">
    <source>
        <dbReference type="EMBL" id="PUB14839.1"/>
    </source>
</evidence>
<evidence type="ECO:0008006" key="3">
    <source>
        <dbReference type="Google" id="ProtNLM"/>
    </source>
</evidence>
<organism evidence="1 2">
    <name type="scientific">Yoonia sediminilitoris</name>
    <dbReference type="NCBI Taxonomy" id="1286148"/>
    <lineage>
        <taxon>Bacteria</taxon>
        <taxon>Pseudomonadati</taxon>
        <taxon>Pseudomonadota</taxon>
        <taxon>Alphaproteobacteria</taxon>
        <taxon>Rhodobacterales</taxon>
        <taxon>Paracoccaceae</taxon>
        <taxon>Yoonia</taxon>
    </lineage>
</organism>
<proteinExistence type="predicted"/>
<reference evidence="1 2" key="1">
    <citation type="submission" date="2018-04" db="EMBL/GenBank/DDBJ databases">
        <title>Genomic Encyclopedia of Archaeal and Bacterial Type Strains, Phase II (KMG-II): from individual species to whole genera.</title>
        <authorList>
            <person name="Goeker M."/>
        </authorList>
    </citation>
    <scope>NUCLEOTIDE SEQUENCE [LARGE SCALE GENOMIC DNA]</scope>
    <source>
        <strain evidence="1 2">DSM 29955</strain>
    </source>
</reference>
<dbReference type="InterPro" id="IPR027417">
    <property type="entry name" value="P-loop_NTPase"/>
</dbReference>
<gene>
    <name evidence="1" type="ORF">C8N45_10560</name>
</gene>
<accession>A0A2T6KH51</accession>
<comment type="caution">
    <text evidence="1">The sequence shown here is derived from an EMBL/GenBank/DDBJ whole genome shotgun (WGS) entry which is preliminary data.</text>
</comment>
<dbReference type="SUPFAM" id="SSF52540">
    <property type="entry name" value="P-loop containing nucleoside triphosphate hydrolases"/>
    <property type="match status" value="1"/>
</dbReference>